<dbReference type="Proteomes" id="UP000602745">
    <property type="component" value="Unassembled WGS sequence"/>
</dbReference>
<evidence type="ECO:0000256" key="6">
    <source>
        <dbReference type="ARBA" id="ARBA00023136"/>
    </source>
</evidence>
<sequence>MAGVKKKFAVGSLWFFLGQGVSNIASFIIFAILARLLGPVDFGIVAFASVFIELSRSVALAGLPTALIKDKVWDEDAASTAFWGNIGFSIVLALAVGGGLGYALTGTYGENLDVILAALSVSLVIDAMRATHEAKLQRDFQFKNLAKRTALATTGAGIIGVLLAFAGFGVWALVINRIANSVIQTIIIWQATPWRPRWTFHRDKFVAMFKFGIHLGASAVFGQINRRVPELLAGLIISPVAVGFYKVGGRMVNILFDLTITPMQRTAIAGFSRLEGEEALVRGYRGVTRAVSLVAFPAFYGMAALGRDLVILLFGERWAESGVIMSALALFGGAAAVSYFVQPLLAAAGKTHLASMRSLLTLLSNIIVCLCTAPFGTVVLAIGFAARAYVGVIPTLTLLKKAVGLPPSRVLADVFPTFFAAVIMGLTVYGLRYYVLQDHDRLLSLAMLVPLGAVIYAAVLALFFRKYMRVVWQDLEPLAGPALAKLKGRRPAA</sequence>
<keyword evidence="5 7" id="KW-1133">Transmembrane helix</keyword>
<proteinExistence type="inferred from homology"/>
<dbReference type="RefSeq" id="WP_229729442.1">
    <property type="nucleotide sequence ID" value="NZ_BMCP01000003.1"/>
</dbReference>
<feature type="transmembrane region" description="Helical" evidence="7">
    <location>
        <begin position="362"/>
        <end position="390"/>
    </location>
</feature>
<dbReference type="Pfam" id="PF13440">
    <property type="entry name" value="Polysacc_synt_3"/>
    <property type="match status" value="1"/>
</dbReference>
<keyword evidence="4 7" id="KW-0812">Transmembrane</keyword>
<dbReference type="CDD" id="cd13127">
    <property type="entry name" value="MATE_tuaB_like"/>
    <property type="match status" value="1"/>
</dbReference>
<evidence type="ECO:0000256" key="5">
    <source>
        <dbReference type="ARBA" id="ARBA00022989"/>
    </source>
</evidence>
<feature type="transmembrane region" description="Helical" evidence="7">
    <location>
        <begin position="80"/>
        <end position="105"/>
    </location>
</feature>
<gene>
    <name evidence="8" type="ORF">GCM10007276_27610</name>
</gene>
<feature type="transmembrane region" description="Helical" evidence="7">
    <location>
        <begin position="322"/>
        <end position="342"/>
    </location>
</feature>
<reference evidence="8" key="1">
    <citation type="journal article" date="2014" name="Int. J. Syst. Evol. Microbiol.">
        <title>Complete genome sequence of Corynebacterium casei LMG S-19264T (=DSM 44701T), isolated from a smear-ripened cheese.</title>
        <authorList>
            <consortium name="US DOE Joint Genome Institute (JGI-PGF)"/>
            <person name="Walter F."/>
            <person name="Albersmeier A."/>
            <person name="Kalinowski J."/>
            <person name="Ruckert C."/>
        </authorList>
    </citation>
    <scope>NUCLEOTIDE SEQUENCE</scope>
    <source>
        <strain evidence="8">CCM 7684</strain>
    </source>
</reference>
<protein>
    <submittedName>
        <fullName evidence="8">Lipopolysaccharide biosynthesis protein</fullName>
    </submittedName>
</protein>
<evidence type="ECO:0000313" key="9">
    <source>
        <dbReference type="Proteomes" id="UP000602745"/>
    </source>
</evidence>
<feature type="transmembrane region" description="Helical" evidence="7">
    <location>
        <begin position="149"/>
        <end position="174"/>
    </location>
</feature>
<dbReference type="EMBL" id="BMCP01000003">
    <property type="protein sequence ID" value="GGE48916.1"/>
    <property type="molecule type" value="Genomic_DNA"/>
</dbReference>
<evidence type="ECO:0000256" key="7">
    <source>
        <dbReference type="SAM" id="Phobius"/>
    </source>
</evidence>
<feature type="transmembrane region" description="Helical" evidence="7">
    <location>
        <begin position="443"/>
        <end position="464"/>
    </location>
</feature>
<evidence type="ECO:0000256" key="1">
    <source>
        <dbReference type="ARBA" id="ARBA00004651"/>
    </source>
</evidence>
<dbReference type="PANTHER" id="PTHR30250:SF10">
    <property type="entry name" value="LIPOPOLYSACCHARIDE BIOSYNTHESIS PROTEIN WZXC"/>
    <property type="match status" value="1"/>
</dbReference>
<feature type="transmembrane region" description="Helical" evidence="7">
    <location>
        <begin position="205"/>
        <end position="224"/>
    </location>
</feature>
<comment type="subcellular location">
    <subcellularLocation>
        <location evidence="1">Cell membrane</location>
        <topology evidence="1">Multi-pass membrane protein</topology>
    </subcellularLocation>
</comment>
<dbReference type="GO" id="GO:0005886">
    <property type="term" value="C:plasma membrane"/>
    <property type="evidence" value="ECO:0007669"/>
    <property type="project" value="UniProtKB-SubCell"/>
</dbReference>
<keyword evidence="6 7" id="KW-0472">Membrane</keyword>
<feature type="transmembrane region" description="Helical" evidence="7">
    <location>
        <begin position="410"/>
        <end position="431"/>
    </location>
</feature>
<feature type="transmembrane region" description="Helical" evidence="7">
    <location>
        <begin position="42"/>
        <end position="68"/>
    </location>
</feature>
<name>A0A8J3DW68_9RHOB</name>
<evidence type="ECO:0000313" key="8">
    <source>
        <dbReference type="EMBL" id="GGE48916.1"/>
    </source>
</evidence>
<accession>A0A8J3DW68</accession>
<feature type="transmembrane region" description="Helical" evidence="7">
    <location>
        <begin position="12"/>
        <end position="36"/>
    </location>
</feature>
<evidence type="ECO:0000256" key="4">
    <source>
        <dbReference type="ARBA" id="ARBA00022692"/>
    </source>
</evidence>
<organism evidence="8 9">
    <name type="scientific">Agaricicola taiwanensis</name>
    <dbReference type="NCBI Taxonomy" id="591372"/>
    <lineage>
        <taxon>Bacteria</taxon>
        <taxon>Pseudomonadati</taxon>
        <taxon>Pseudomonadota</taxon>
        <taxon>Alphaproteobacteria</taxon>
        <taxon>Rhodobacterales</taxon>
        <taxon>Paracoccaceae</taxon>
        <taxon>Agaricicola</taxon>
    </lineage>
</organism>
<feature type="transmembrane region" description="Helical" evidence="7">
    <location>
        <begin position="231"/>
        <end position="248"/>
    </location>
</feature>
<dbReference type="InterPro" id="IPR050833">
    <property type="entry name" value="Poly_Biosynth_Transport"/>
</dbReference>
<evidence type="ECO:0000256" key="2">
    <source>
        <dbReference type="ARBA" id="ARBA00007430"/>
    </source>
</evidence>
<dbReference type="PANTHER" id="PTHR30250">
    <property type="entry name" value="PST FAMILY PREDICTED COLANIC ACID TRANSPORTER"/>
    <property type="match status" value="1"/>
</dbReference>
<comment type="caution">
    <text evidence="8">The sequence shown here is derived from an EMBL/GenBank/DDBJ whole genome shotgun (WGS) entry which is preliminary data.</text>
</comment>
<evidence type="ECO:0000256" key="3">
    <source>
        <dbReference type="ARBA" id="ARBA00022475"/>
    </source>
</evidence>
<keyword evidence="9" id="KW-1185">Reference proteome</keyword>
<comment type="similarity">
    <text evidence="2">Belongs to the polysaccharide synthase family.</text>
</comment>
<dbReference type="AlphaFoldDB" id="A0A8J3DW68"/>
<keyword evidence="3" id="KW-1003">Cell membrane</keyword>
<feature type="transmembrane region" description="Helical" evidence="7">
    <location>
        <begin position="290"/>
        <end position="315"/>
    </location>
</feature>
<reference evidence="8" key="2">
    <citation type="submission" date="2020-09" db="EMBL/GenBank/DDBJ databases">
        <authorList>
            <person name="Sun Q."/>
            <person name="Sedlacek I."/>
        </authorList>
    </citation>
    <scope>NUCLEOTIDE SEQUENCE</scope>
    <source>
        <strain evidence="8">CCM 7684</strain>
    </source>
</reference>